<dbReference type="InterPro" id="IPR035966">
    <property type="entry name" value="PKF_sf"/>
</dbReference>
<sequence length="387" mass="42351">MKKNIMIIHGGGPTTVINASLYGILSEGKKSSEINKIYAAKNGTGGLLAENILDLTEVREEELAKLLTSPGSAIGTSRDPLKEEDYERMVAILQKYQIDYVLLNGGNGTMDTCGKLHHKCLELAVPISIIGVPKTMDNDIFITDHSPGYGSAARYMAQSVKEVCCDVKGMPIHVVIIETSGRNAGWVAAASALSDEEGIYTPDFIYLPEVVFDEAKFLQDVKDKLKEKKGIVIVASEGLRDEENQPLVKPNNTTGRSSYFGHVGVYLENLIVQNLGYKTRAEKPGLLARASIAMQSSVDREEAILAGKKAVEAVLAGETGKMVAFRRVVGETYQIETFLVAIEEVMLYEKKLPPHFINAEQNGVTPAFIEWCRPLIGEPLPEMISFN</sequence>
<dbReference type="InterPro" id="IPR011404">
    <property type="entry name" value="PPi-PFK"/>
</dbReference>
<keyword evidence="4 6" id="KW-0418">Kinase</keyword>
<feature type="site" description="Important for catalytic activity; stabilizes the transition state when the phosphoryl donor is PPi" evidence="6">
    <location>
        <position position="134"/>
    </location>
</feature>
<comment type="function">
    <text evidence="6">Catalyzes the phosphorylation of D-fructose 6-phosphate, the first committing step of glycolysis. Uses inorganic phosphate (PPi) as phosphoryl donor instead of ATP like common ATP-dependent phosphofructokinases (ATP-PFKs), which renders the reaction reversible, and can thus function both in glycolysis and gluconeogenesis. Consistently, PPi-PFK can replace the enzymes of both the forward (ATP-PFK) and reverse (fructose-bisphosphatase (FBPase)) reactions.</text>
</comment>
<keyword evidence="9" id="KW-1185">Reference proteome</keyword>
<dbReference type="AlphaFoldDB" id="A0A917N4I9"/>
<proteinExistence type="inferred from homology"/>
<evidence type="ECO:0000256" key="3">
    <source>
        <dbReference type="ARBA" id="ARBA00022723"/>
    </source>
</evidence>
<evidence type="ECO:0000256" key="2">
    <source>
        <dbReference type="ARBA" id="ARBA00022679"/>
    </source>
</evidence>
<dbReference type="EC" id="2.7.1.90" evidence="6"/>
<dbReference type="GO" id="GO:0006002">
    <property type="term" value="P:fructose 6-phosphate metabolic process"/>
    <property type="evidence" value="ECO:0007669"/>
    <property type="project" value="InterPro"/>
</dbReference>
<evidence type="ECO:0000256" key="6">
    <source>
        <dbReference type="HAMAP-Rule" id="MF_01978"/>
    </source>
</evidence>
<feature type="binding site" evidence="6">
    <location>
        <begin position="135"/>
        <end position="137"/>
    </location>
    <ligand>
        <name>substrate</name>
    </ligand>
</feature>
<dbReference type="RefSeq" id="WP_188367513.1">
    <property type="nucleotide sequence ID" value="NZ_BMDT01000005.1"/>
</dbReference>
<keyword evidence="5 6" id="KW-0460">Magnesium</keyword>
<comment type="caution">
    <text evidence="6">Lacks conserved residue(s) required for the propagation of feature annotation.</text>
</comment>
<gene>
    <name evidence="6 8" type="primary">pfp</name>
    <name evidence="8" type="ORF">GCM10011482_13270</name>
</gene>
<dbReference type="PRINTS" id="PR00476">
    <property type="entry name" value="PHFRCTKINASE"/>
</dbReference>
<name>A0A917N4I9_9ENTE</name>
<dbReference type="GO" id="GO:0046872">
    <property type="term" value="F:metal ion binding"/>
    <property type="evidence" value="ECO:0007669"/>
    <property type="project" value="UniProtKB-KW"/>
</dbReference>
<comment type="cofactor">
    <cofactor evidence="1 6">
        <name>Mg(2+)</name>
        <dbReference type="ChEBI" id="CHEBI:18420"/>
    </cofactor>
</comment>
<comment type="caution">
    <text evidence="8">The sequence shown here is derived from an EMBL/GenBank/DDBJ whole genome shotgun (WGS) entry which is preliminary data.</text>
</comment>
<evidence type="ECO:0000313" key="8">
    <source>
        <dbReference type="EMBL" id="GGI65673.1"/>
    </source>
</evidence>
<feature type="binding site" evidence="6">
    <location>
        <position position="107"/>
    </location>
    <ligand>
        <name>Mg(2+)</name>
        <dbReference type="ChEBI" id="CHEBI:18420"/>
        <note>catalytic</note>
    </ligand>
</feature>
<comment type="subcellular location">
    <subcellularLocation>
        <location evidence="6">Cytoplasm</location>
    </subcellularLocation>
</comment>
<dbReference type="InterPro" id="IPR000023">
    <property type="entry name" value="Phosphofructokinase_dom"/>
</dbReference>
<dbReference type="PANTHER" id="PTHR45770">
    <property type="entry name" value="ATP-DEPENDENT 6-PHOSPHOFRUCTOKINASE 1"/>
    <property type="match status" value="1"/>
</dbReference>
<feature type="binding site" evidence="6">
    <location>
        <position position="237"/>
    </location>
    <ligand>
        <name>substrate</name>
    </ligand>
</feature>
<evidence type="ECO:0000313" key="9">
    <source>
        <dbReference type="Proteomes" id="UP000622610"/>
    </source>
</evidence>
<dbReference type="EMBL" id="BMDT01000005">
    <property type="protein sequence ID" value="GGI65673.1"/>
    <property type="molecule type" value="Genomic_DNA"/>
</dbReference>
<dbReference type="NCBIfam" id="NF010675">
    <property type="entry name" value="PRK14072.1"/>
    <property type="match status" value="1"/>
</dbReference>
<dbReference type="InterPro" id="IPR050929">
    <property type="entry name" value="PFKA"/>
</dbReference>
<dbReference type="Gene3D" id="3.40.50.450">
    <property type="match status" value="1"/>
</dbReference>
<dbReference type="HAMAP" id="MF_01978">
    <property type="entry name" value="Phosphofructokinase_II_B2"/>
    <property type="match status" value="1"/>
</dbReference>
<feature type="domain" description="Phosphofructokinase" evidence="7">
    <location>
        <begin position="4"/>
        <end position="314"/>
    </location>
</feature>
<dbReference type="GO" id="GO:0005737">
    <property type="term" value="C:cytoplasm"/>
    <property type="evidence" value="ECO:0007669"/>
    <property type="project" value="UniProtKB-SubCell"/>
</dbReference>
<protein>
    <recommendedName>
        <fullName evidence="6">Pyrophosphate--fructose 6-phosphate 1-phosphotransferase</fullName>
        <ecNumber evidence="6">2.7.1.90</ecNumber>
    </recommendedName>
    <alternativeName>
        <fullName evidence="6">6-phosphofructokinase, pyrophosphate dependent</fullName>
    </alternativeName>
    <alternativeName>
        <fullName evidence="6">PPi-dependent phosphofructokinase</fullName>
        <shortName evidence="6">PPi-PFK</shortName>
    </alternativeName>
    <alternativeName>
        <fullName evidence="6">Pyrophosphate-dependent 6-phosphofructose-1-kinase</fullName>
    </alternativeName>
</protein>
<dbReference type="SUPFAM" id="SSF53784">
    <property type="entry name" value="Phosphofructokinase"/>
    <property type="match status" value="1"/>
</dbReference>
<comment type="similarity">
    <text evidence="6">Belongs to the phosphofructokinase type A (PFKA) family. PPi-dependent PFK group II subfamily. Clade 'B2' sub-subfamily.</text>
</comment>
<keyword evidence="3 6" id="KW-0479">Metal-binding</keyword>
<evidence type="ECO:0000259" key="7">
    <source>
        <dbReference type="Pfam" id="PF00365"/>
    </source>
</evidence>
<dbReference type="PIRSF" id="PIRSF036483">
    <property type="entry name" value="PFK_XF0274"/>
    <property type="match status" value="1"/>
</dbReference>
<organism evidence="8 9">
    <name type="scientific">Enterococcus alcedinis</name>
    <dbReference type="NCBI Taxonomy" id="1274384"/>
    <lineage>
        <taxon>Bacteria</taxon>
        <taxon>Bacillati</taxon>
        <taxon>Bacillota</taxon>
        <taxon>Bacilli</taxon>
        <taxon>Lactobacillales</taxon>
        <taxon>Enterococcaceae</taxon>
        <taxon>Enterococcus</taxon>
    </lineage>
</organism>
<reference evidence="8" key="2">
    <citation type="submission" date="2020-09" db="EMBL/GenBank/DDBJ databases">
        <authorList>
            <person name="Sun Q."/>
            <person name="Sedlacek I."/>
        </authorList>
    </citation>
    <scope>NUCLEOTIDE SEQUENCE</scope>
    <source>
        <strain evidence="8">CCM 8433</strain>
    </source>
</reference>
<comment type="subunit">
    <text evidence="6">Homodimer.</text>
</comment>
<accession>A0A917N4I9</accession>
<dbReference type="Pfam" id="PF00365">
    <property type="entry name" value="PFK"/>
    <property type="match status" value="1"/>
</dbReference>
<keyword evidence="6" id="KW-0963">Cytoplasm</keyword>
<comment type="activity regulation">
    <text evidence="6">Non-allosteric.</text>
</comment>
<evidence type="ECO:0000256" key="5">
    <source>
        <dbReference type="ARBA" id="ARBA00022842"/>
    </source>
</evidence>
<evidence type="ECO:0000256" key="1">
    <source>
        <dbReference type="ARBA" id="ARBA00001946"/>
    </source>
</evidence>
<dbReference type="Proteomes" id="UP000622610">
    <property type="component" value="Unassembled WGS sequence"/>
</dbReference>
<comment type="pathway">
    <text evidence="6">Carbohydrate degradation; glycolysis; D-glyceraldehyde 3-phosphate and glycerone phosphate from D-glucose: step 3/4.</text>
</comment>
<feature type="binding site" evidence="6">
    <location>
        <position position="12"/>
    </location>
    <ligand>
        <name>diphosphate</name>
        <dbReference type="ChEBI" id="CHEBI:33019"/>
    </ligand>
</feature>
<feature type="active site" description="Proton acceptor" evidence="6">
    <location>
        <position position="137"/>
    </location>
</feature>
<dbReference type="GO" id="GO:0047334">
    <property type="term" value="F:diphosphate-fructose-6-phosphate 1-phosphotransferase activity"/>
    <property type="evidence" value="ECO:0007669"/>
    <property type="project" value="UniProtKB-EC"/>
</dbReference>
<keyword evidence="6" id="KW-0324">Glycolysis</keyword>
<dbReference type="Gene3D" id="3.40.50.460">
    <property type="entry name" value="Phosphofructokinase domain"/>
    <property type="match status" value="1"/>
</dbReference>
<evidence type="ECO:0000256" key="4">
    <source>
        <dbReference type="ARBA" id="ARBA00022777"/>
    </source>
</evidence>
<comment type="catalytic activity">
    <reaction evidence="6">
        <text>beta-D-fructose 6-phosphate + diphosphate = beta-D-fructose 1,6-bisphosphate + phosphate + H(+)</text>
        <dbReference type="Rhea" id="RHEA:13613"/>
        <dbReference type="ChEBI" id="CHEBI:15378"/>
        <dbReference type="ChEBI" id="CHEBI:32966"/>
        <dbReference type="ChEBI" id="CHEBI:33019"/>
        <dbReference type="ChEBI" id="CHEBI:43474"/>
        <dbReference type="ChEBI" id="CHEBI:57634"/>
        <dbReference type="EC" id="2.7.1.90"/>
    </reaction>
</comment>
<dbReference type="GO" id="GO:0003872">
    <property type="term" value="F:6-phosphofructokinase activity"/>
    <property type="evidence" value="ECO:0007669"/>
    <property type="project" value="UniProtKB-UniRule"/>
</dbReference>
<reference evidence="8" key="1">
    <citation type="journal article" date="2014" name="Int. J. Syst. Evol. Microbiol.">
        <title>Complete genome sequence of Corynebacterium casei LMG S-19264T (=DSM 44701T), isolated from a smear-ripened cheese.</title>
        <authorList>
            <consortium name="US DOE Joint Genome Institute (JGI-PGF)"/>
            <person name="Walter F."/>
            <person name="Albersmeier A."/>
            <person name="Kalinowski J."/>
            <person name="Ruckert C."/>
        </authorList>
    </citation>
    <scope>NUCLEOTIDE SEQUENCE</scope>
    <source>
        <strain evidence="8">CCM 8433</strain>
    </source>
</reference>
<keyword evidence="2 6" id="KW-0808">Transferase</keyword>
<dbReference type="InterPro" id="IPR022953">
    <property type="entry name" value="ATP_PFK"/>
</dbReference>